<dbReference type="InterPro" id="IPR003439">
    <property type="entry name" value="ABC_transporter-like_ATP-bd"/>
</dbReference>
<keyword evidence="2" id="KW-0547">Nucleotide-binding</keyword>
<dbReference type="PROSITE" id="PS00211">
    <property type="entry name" value="ABC_TRANSPORTER_1"/>
    <property type="match status" value="1"/>
</dbReference>
<dbReference type="InterPro" id="IPR017871">
    <property type="entry name" value="ABC_transporter-like_CS"/>
</dbReference>
<dbReference type="GO" id="GO:0005524">
    <property type="term" value="F:ATP binding"/>
    <property type="evidence" value="ECO:0007669"/>
    <property type="project" value="UniProtKB-KW"/>
</dbReference>
<sequence length="232" mass="25353">MKVAAIRTRGLGRVHDGGRDARRALVDVEIVIEEGEFVCVLGPSGSGKSTLLAVIGGLDRGYEGQVELYGQDLGRMSDAALARLRGERIGFVFQHFHLLHHLTVIENITTPALFDPRGDEHACLARAKQLLERLGLADRAGDTPAELSGGQRQRVAIARALLRKPKLLLCDEPTGNLDADTGARIIELFEELHREEGLTIVAVTHEERLARAATRILRLHEGRVDTSNEVPA</sequence>
<comment type="caution">
    <text evidence="5">The sequence shown here is derived from an EMBL/GenBank/DDBJ whole genome shotgun (WGS) entry which is preliminary data.</text>
</comment>
<dbReference type="Pfam" id="PF00005">
    <property type="entry name" value="ABC_tran"/>
    <property type="match status" value="1"/>
</dbReference>
<reference evidence="5 6" key="1">
    <citation type="submission" date="2022-11" db="EMBL/GenBank/DDBJ databases">
        <title>Minimal conservation of predation-associated metabolite biosynthetic gene clusters underscores biosynthetic potential of Myxococcota including descriptions for ten novel species: Archangium lansinium sp. nov., Myxococcus landrumus sp. nov., Nannocystis bai.</title>
        <authorList>
            <person name="Ahearne A."/>
            <person name="Stevens C."/>
            <person name="Dowd S."/>
        </authorList>
    </citation>
    <scope>NUCLEOTIDE SEQUENCE [LARGE SCALE GENOMIC DNA]</scope>
    <source>
        <strain evidence="5 6">RJM3</strain>
    </source>
</reference>
<evidence type="ECO:0000313" key="6">
    <source>
        <dbReference type="Proteomes" id="UP001221411"/>
    </source>
</evidence>
<dbReference type="SMART" id="SM00382">
    <property type="entry name" value="AAA"/>
    <property type="match status" value="1"/>
</dbReference>
<organism evidence="5 6">
    <name type="scientific">Polyangium mundeleinium</name>
    <dbReference type="NCBI Taxonomy" id="2995306"/>
    <lineage>
        <taxon>Bacteria</taxon>
        <taxon>Pseudomonadati</taxon>
        <taxon>Myxococcota</taxon>
        <taxon>Polyangia</taxon>
        <taxon>Polyangiales</taxon>
        <taxon>Polyangiaceae</taxon>
        <taxon>Polyangium</taxon>
    </lineage>
</organism>
<keyword evidence="3 5" id="KW-0067">ATP-binding</keyword>
<dbReference type="InterPro" id="IPR027417">
    <property type="entry name" value="P-loop_NTPase"/>
</dbReference>
<dbReference type="InterPro" id="IPR017911">
    <property type="entry name" value="MacB-like_ATP-bd"/>
</dbReference>
<evidence type="ECO:0000256" key="2">
    <source>
        <dbReference type="ARBA" id="ARBA00022741"/>
    </source>
</evidence>
<dbReference type="Gene3D" id="3.40.50.300">
    <property type="entry name" value="P-loop containing nucleotide triphosphate hydrolases"/>
    <property type="match status" value="1"/>
</dbReference>
<dbReference type="SUPFAM" id="SSF52540">
    <property type="entry name" value="P-loop containing nucleoside triphosphate hydrolases"/>
    <property type="match status" value="1"/>
</dbReference>
<dbReference type="PANTHER" id="PTHR24220">
    <property type="entry name" value="IMPORT ATP-BINDING PROTEIN"/>
    <property type="match status" value="1"/>
</dbReference>
<keyword evidence="6" id="KW-1185">Reference proteome</keyword>
<evidence type="ECO:0000256" key="1">
    <source>
        <dbReference type="ARBA" id="ARBA00022448"/>
    </source>
</evidence>
<accession>A0ABT5ELH2</accession>
<dbReference type="Proteomes" id="UP001221411">
    <property type="component" value="Unassembled WGS sequence"/>
</dbReference>
<keyword evidence="1" id="KW-0813">Transport</keyword>
<dbReference type="InterPro" id="IPR003593">
    <property type="entry name" value="AAA+_ATPase"/>
</dbReference>
<dbReference type="InterPro" id="IPR015854">
    <property type="entry name" value="ABC_transpr_LolD-like"/>
</dbReference>
<protein>
    <submittedName>
        <fullName evidence="5">ABC transporter ATP-binding protein</fullName>
    </submittedName>
</protein>
<evidence type="ECO:0000259" key="4">
    <source>
        <dbReference type="PROSITE" id="PS50893"/>
    </source>
</evidence>
<dbReference type="EMBL" id="JAQNDO010000001">
    <property type="protein sequence ID" value="MDC0742695.1"/>
    <property type="molecule type" value="Genomic_DNA"/>
</dbReference>
<gene>
    <name evidence="5" type="ORF">POL67_15175</name>
</gene>
<evidence type="ECO:0000256" key="3">
    <source>
        <dbReference type="ARBA" id="ARBA00022840"/>
    </source>
</evidence>
<dbReference type="RefSeq" id="WP_271918072.1">
    <property type="nucleotide sequence ID" value="NZ_JAQNDO010000001.1"/>
</dbReference>
<proteinExistence type="predicted"/>
<dbReference type="CDD" id="cd03255">
    <property type="entry name" value="ABC_MJ0796_LolCDE_FtsE"/>
    <property type="match status" value="1"/>
</dbReference>
<name>A0ABT5ELH2_9BACT</name>
<evidence type="ECO:0000313" key="5">
    <source>
        <dbReference type="EMBL" id="MDC0742695.1"/>
    </source>
</evidence>
<dbReference type="PROSITE" id="PS50893">
    <property type="entry name" value="ABC_TRANSPORTER_2"/>
    <property type="match status" value="1"/>
</dbReference>
<feature type="domain" description="ABC transporter" evidence="4">
    <location>
        <begin position="6"/>
        <end position="232"/>
    </location>
</feature>